<dbReference type="GO" id="GO:0008652">
    <property type="term" value="P:amino acid biosynthetic process"/>
    <property type="evidence" value="ECO:0007669"/>
    <property type="project" value="UniProtKB-KW"/>
</dbReference>
<evidence type="ECO:0000259" key="8">
    <source>
        <dbReference type="Pfam" id="PF18317"/>
    </source>
</evidence>
<dbReference type="FunFam" id="3.40.50.10860:FF:000006">
    <property type="entry name" value="Shikimate dehydrogenase (NADP(+))"/>
    <property type="match status" value="1"/>
</dbReference>
<dbReference type="GO" id="GO:0019632">
    <property type="term" value="P:shikimate metabolic process"/>
    <property type="evidence" value="ECO:0007669"/>
    <property type="project" value="InterPro"/>
</dbReference>
<dbReference type="GO" id="GO:0005829">
    <property type="term" value="C:cytosol"/>
    <property type="evidence" value="ECO:0007669"/>
    <property type="project" value="TreeGrafter"/>
</dbReference>
<organism evidence="9">
    <name type="scientific">hydrothermal vent metagenome</name>
    <dbReference type="NCBI Taxonomy" id="652676"/>
    <lineage>
        <taxon>unclassified sequences</taxon>
        <taxon>metagenomes</taxon>
        <taxon>ecological metagenomes</taxon>
    </lineage>
</organism>
<sequence length="271" mass="29276">MTDQYAVMGNPISHSKSPYIHTLFAQQSQQDLEYSAIEVPLNGFSQAVKSFTATQGRGLNITVPFKQEAWKLVDTHSERAIRAQAVNTIIVNSDNSLTGDNTDGLGMLADISRNHSINIQGLDVLVIGAGGAVRGVLEPLIKTNPKSITIVNRTITRAQELASNFSDLATISVIEFEQLANETPYDLVINGTSASLAGELPPLPDQLLTPGACCYDMMYSDQQTIFVQWALTHGATTALDGLGMLVEQAAESFQLWRGIRPNTASVISALR</sequence>
<keyword evidence="4 9" id="KW-0560">Oxidoreductase</keyword>
<dbReference type="Pfam" id="PF01488">
    <property type="entry name" value="Shikimate_DH"/>
    <property type="match status" value="1"/>
</dbReference>
<name>A0A3B0XXU6_9ZZZZ</name>
<dbReference type="GO" id="GO:0009423">
    <property type="term" value="P:chorismate biosynthetic process"/>
    <property type="evidence" value="ECO:0007669"/>
    <property type="project" value="UniProtKB-UniPathway"/>
</dbReference>
<dbReference type="AlphaFoldDB" id="A0A3B0XXU6"/>
<dbReference type="InterPro" id="IPR022893">
    <property type="entry name" value="Shikimate_DH_fam"/>
</dbReference>
<dbReference type="CDD" id="cd01065">
    <property type="entry name" value="NAD_bind_Shikimate_DH"/>
    <property type="match status" value="1"/>
</dbReference>
<evidence type="ECO:0000256" key="3">
    <source>
        <dbReference type="ARBA" id="ARBA00022857"/>
    </source>
</evidence>
<keyword evidence="3" id="KW-0521">NADP</keyword>
<evidence type="ECO:0000259" key="6">
    <source>
        <dbReference type="Pfam" id="PF01488"/>
    </source>
</evidence>
<dbReference type="FunFam" id="3.40.50.720:FF:000104">
    <property type="entry name" value="Shikimate dehydrogenase (NADP(+))"/>
    <property type="match status" value="1"/>
</dbReference>
<dbReference type="InterPro" id="IPR036291">
    <property type="entry name" value="NAD(P)-bd_dom_sf"/>
</dbReference>
<feature type="domain" description="Shikimate dehydrogenase substrate binding N-terminal" evidence="7">
    <location>
        <begin position="7"/>
        <end position="89"/>
    </location>
</feature>
<proteinExistence type="inferred from homology"/>
<dbReference type="GO" id="GO:0050661">
    <property type="term" value="F:NADP binding"/>
    <property type="evidence" value="ECO:0007669"/>
    <property type="project" value="InterPro"/>
</dbReference>
<dbReference type="SUPFAM" id="SSF51735">
    <property type="entry name" value="NAD(P)-binding Rossmann-fold domains"/>
    <property type="match status" value="1"/>
</dbReference>
<dbReference type="GO" id="GO:0009073">
    <property type="term" value="P:aromatic amino acid family biosynthetic process"/>
    <property type="evidence" value="ECO:0007669"/>
    <property type="project" value="UniProtKB-KW"/>
</dbReference>
<reference evidence="9" key="1">
    <citation type="submission" date="2018-06" db="EMBL/GenBank/DDBJ databases">
        <authorList>
            <person name="Zhirakovskaya E."/>
        </authorList>
    </citation>
    <scope>NUCLEOTIDE SEQUENCE</scope>
</reference>
<protein>
    <recommendedName>
        <fullName evidence="1">shikimate dehydrogenase (NADP(+))</fullName>
        <ecNumber evidence="1">1.1.1.25</ecNumber>
    </recommendedName>
</protein>
<dbReference type="Gene3D" id="3.40.50.720">
    <property type="entry name" value="NAD(P)-binding Rossmann-like Domain"/>
    <property type="match status" value="1"/>
</dbReference>
<dbReference type="PANTHER" id="PTHR21089:SF1">
    <property type="entry name" value="BIFUNCTIONAL 3-DEHYDROQUINATE DEHYDRATASE_SHIKIMATE DEHYDROGENASE, CHLOROPLASTIC"/>
    <property type="match status" value="1"/>
</dbReference>
<dbReference type="Pfam" id="PF18317">
    <property type="entry name" value="SDH_C"/>
    <property type="match status" value="1"/>
</dbReference>
<dbReference type="InterPro" id="IPR011342">
    <property type="entry name" value="Shikimate_DH"/>
</dbReference>
<evidence type="ECO:0000256" key="1">
    <source>
        <dbReference type="ARBA" id="ARBA00012962"/>
    </source>
</evidence>
<evidence type="ECO:0000259" key="7">
    <source>
        <dbReference type="Pfam" id="PF08501"/>
    </source>
</evidence>
<dbReference type="EMBL" id="UOFL01000041">
    <property type="protein sequence ID" value="VAW73198.1"/>
    <property type="molecule type" value="Genomic_DNA"/>
</dbReference>
<dbReference type="PANTHER" id="PTHR21089">
    <property type="entry name" value="SHIKIMATE DEHYDROGENASE"/>
    <property type="match status" value="1"/>
</dbReference>
<dbReference type="GO" id="GO:0004764">
    <property type="term" value="F:shikimate 3-dehydrogenase (NADP+) activity"/>
    <property type="evidence" value="ECO:0007669"/>
    <property type="project" value="UniProtKB-EC"/>
</dbReference>
<keyword evidence="5" id="KW-0057">Aromatic amino acid biosynthesis</keyword>
<feature type="domain" description="SDH C-terminal" evidence="8">
    <location>
        <begin position="241"/>
        <end position="271"/>
    </location>
</feature>
<dbReference type="NCBIfam" id="NF001310">
    <property type="entry name" value="PRK00258.1-2"/>
    <property type="match status" value="1"/>
</dbReference>
<dbReference type="NCBIfam" id="TIGR00507">
    <property type="entry name" value="aroE"/>
    <property type="match status" value="1"/>
</dbReference>
<dbReference type="UniPathway" id="UPA00053">
    <property type="reaction ID" value="UER00087"/>
</dbReference>
<accession>A0A3B0XXU6</accession>
<dbReference type="Gene3D" id="3.40.50.10860">
    <property type="entry name" value="Leucine Dehydrogenase, chain A, domain 1"/>
    <property type="match status" value="1"/>
</dbReference>
<dbReference type="EC" id="1.1.1.25" evidence="1"/>
<dbReference type="HAMAP" id="MF_00222">
    <property type="entry name" value="Shikimate_DH_AroE"/>
    <property type="match status" value="1"/>
</dbReference>
<dbReference type="InterPro" id="IPR013708">
    <property type="entry name" value="Shikimate_DH-bd_N"/>
</dbReference>
<dbReference type="InterPro" id="IPR046346">
    <property type="entry name" value="Aminoacid_DH-like_N_sf"/>
</dbReference>
<keyword evidence="2" id="KW-0028">Amino-acid biosynthesis</keyword>
<evidence type="ECO:0000256" key="4">
    <source>
        <dbReference type="ARBA" id="ARBA00023002"/>
    </source>
</evidence>
<evidence type="ECO:0000256" key="5">
    <source>
        <dbReference type="ARBA" id="ARBA00023141"/>
    </source>
</evidence>
<feature type="domain" description="Quinate/shikimate 5-dehydrogenase/glutamyl-tRNA reductase" evidence="6">
    <location>
        <begin position="118"/>
        <end position="195"/>
    </location>
</feature>
<dbReference type="SUPFAM" id="SSF53223">
    <property type="entry name" value="Aminoacid dehydrogenase-like, N-terminal domain"/>
    <property type="match status" value="1"/>
</dbReference>
<evidence type="ECO:0000256" key="2">
    <source>
        <dbReference type="ARBA" id="ARBA00022605"/>
    </source>
</evidence>
<evidence type="ECO:0000313" key="9">
    <source>
        <dbReference type="EMBL" id="VAW73198.1"/>
    </source>
</evidence>
<dbReference type="InterPro" id="IPR041121">
    <property type="entry name" value="SDH_C"/>
</dbReference>
<dbReference type="Pfam" id="PF08501">
    <property type="entry name" value="Shikimate_dh_N"/>
    <property type="match status" value="1"/>
</dbReference>
<gene>
    <name evidence="9" type="ORF">MNBD_GAMMA12-556</name>
</gene>
<dbReference type="InterPro" id="IPR006151">
    <property type="entry name" value="Shikm_DH/Glu-tRNA_Rdtase"/>
</dbReference>